<keyword evidence="2" id="KW-1185">Reference proteome</keyword>
<dbReference type="Proteomes" id="UP000282674">
    <property type="component" value="Unassembled WGS sequence"/>
</dbReference>
<dbReference type="AlphaFoldDB" id="A0A3M2M4K9"/>
<organism evidence="1 2">
    <name type="scientific">Actinomadura harenae</name>
    <dbReference type="NCBI Taxonomy" id="2483351"/>
    <lineage>
        <taxon>Bacteria</taxon>
        <taxon>Bacillati</taxon>
        <taxon>Actinomycetota</taxon>
        <taxon>Actinomycetes</taxon>
        <taxon>Streptosporangiales</taxon>
        <taxon>Thermomonosporaceae</taxon>
        <taxon>Actinomadura</taxon>
    </lineage>
</organism>
<proteinExistence type="predicted"/>
<comment type="caution">
    <text evidence="1">The sequence shown here is derived from an EMBL/GenBank/DDBJ whole genome shotgun (WGS) entry which is preliminary data.</text>
</comment>
<reference evidence="1 2" key="1">
    <citation type="submission" date="2018-10" db="EMBL/GenBank/DDBJ databases">
        <title>Isolation from soil.</title>
        <authorList>
            <person name="Hu J."/>
        </authorList>
    </citation>
    <scope>NUCLEOTIDE SEQUENCE [LARGE SCALE GENOMIC DNA]</scope>
    <source>
        <strain evidence="1 2">NEAU-Ht49</strain>
    </source>
</reference>
<dbReference type="RefSeq" id="WP_122194455.1">
    <property type="nucleotide sequence ID" value="NZ_JBHSKC010000009.1"/>
</dbReference>
<gene>
    <name evidence="1" type="ORF">EBO15_12180</name>
</gene>
<sequence length="68" mass="7441">MSAVRERDAVALSVVGVAPIVVRVDYQCGRWCFVWTGRDAERESLGLVADLEDVLHLIAWTLNAGGAR</sequence>
<dbReference type="OrthoDB" id="3482497at2"/>
<name>A0A3M2M4K9_9ACTN</name>
<accession>A0A3M2M4K9</accession>
<protein>
    <submittedName>
        <fullName evidence="1">Uncharacterized protein</fullName>
    </submittedName>
</protein>
<evidence type="ECO:0000313" key="1">
    <source>
        <dbReference type="EMBL" id="RMI44704.1"/>
    </source>
</evidence>
<dbReference type="EMBL" id="RFFG01000017">
    <property type="protein sequence ID" value="RMI44704.1"/>
    <property type="molecule type" value="Genomic_DNA"/>
</dbReference>
<evidence type="ECO:0000313" key="2">
    <source>
        <dbReference type="Proteomes" id="UP000282674"/>
    </source>
</evidence>